<keyword evidence="8" id="KW-1015">Disulfide bond</keyword>
<organism evidence="12 13">
    <name type="scientific">Clarias magur</name>
    <name type="common">Asian catfish</name>
    <name type="synonym">Macropteronotus magur</name>
    <dbReference type="NCBI Taxonomy" id="1594786"/>
    <lineage>
        <taxon>Eukaryota</taxon>
        <taxon>Metazoa</taxon>
        <taxon>Chordata</taxon>
        <taxon>Craniata</taxon>
        <taxon>Vertebrata</taxon>
        <taxon>Euteleostomi</taxon>
        <taxon>Actinopterygii</taxon>
        <taxon>Neopterygii</taxon>
        <taxon>Teleostei</taxon>
        <taxon>Ostariophysi</taxon>
        <taxon>Siluriformes</taxon>
        <taxon>Clariidae</taxon>
        <taxon>Clarias</taxon>
    </lineage>
</organism>
<evidence type="ECO:0000259" key="11">
    <source>
        <dbReference type="SMART" id="SM00013"/>
    </source>
</evidence>
<dbReference type="SMART" id="SM00364">
    <property type="entry name" value="LRR_BAC"/>
    <property type="match status" value="4"/>
</dbReference>
<dbReference type="GO" id="GO:0005615">
    <property type="term" value="C:extracellular space"/>
    <property type="evidence" value="ECO:0007669"/>
    <property type="project" value="TreeGrafter"/>
</dbReference>
<dbReference type="InterPro" id="IPR032675">
    <property type="entry name" value="LRR_dom_sf"/>
</dbReference>
<dbReference type="SMART" id="SM00013">
    <property type="entry name" value="LRRNT"/>
    <property type="match status" value="1"/>
</dbReference>
<evidence type="ECO:0000256" key="5">
    <source>
        <dbReference type="ARBA" id="ARBA00022614"/>
    </source>
</evidence>
<evidence type="ECO:0000256" key="1">
    <source>
        <dbReference type="ARBA" id="ARBA00004498"/>
    </source>
</evidence>
<accession>A0A8J4U2B2</accession>
<dbReference type="Pfam" id="PF13516">
    <property type="entry name" value="LRR_6"/>
    <property type="match status" value="1"/>
</dbReference>
<dbReference type="Proteomes" id="UP000727407">
    <property type="component" value="Unassembled WGS sequence"/>
</dbReference>
<dbReference type="PANTHER" id="PTHR45712">
    <property type="entry name" value="AGAP008170-PA"/>
    <property type="match status" value="1"/>
</dbReference>
<dbReference type="OrthoDB" id="5789657at2759"/>
<keyword evidence="13" id="KW-1185">Reference proteome</keyword>
<feature type="domain" description="LRRNT" evidence="11">
    <location>
        <begin position="52"/>
        <end position="86"/>
    </location>
</feature>
<dbReference type="Gene3D" id="3.80.10.10">
    <property type="entry name" value="Ribonuclease Inhibitor"/>
    <property type="match status" value="1"/>
</dbReference>
<keyword evidence="6" id="KW-0732">Signal</keyword>
<evidence type="ECO:0000256" key="6">
    <source>
        <dbReference type="ARBA" id="ARBA00022729"/>
    </source>
</evidence>
<sequence>MLAPTKHVTEHCRAWLKSNMESFIIAFAILLLTVSVDSQEMSYEQLLSQLHACPKECYCPPSFPNAVYCYNKGLKKIPNIPPFTWYLYLQHNLIDVLSADAFLNATQLKWVNLNQNKISDKGMEKNALKALSNLLHLHMDENLLTSIPSPLPPNLEQLHLSKNQISKIPAGVFSGNKNLMLLNLHSNKLQDDAVTEVNLKGLSGLIQINLAKNQLNSMPKGLPPSIMQLYLDGNNIQKIPAGYFNGLEKMTFIRLNHNKITNGGIPRNVFNITSILDLQLSYNQLTVLPQISSGLQHLHLDHNKIKSKGLCDNWDEDYWSRVTETFDICF</sequence>
<dbReference type="InterPro" id="IPR000372">
    <property type="entry name" value="LRRNT"/>
</dbReference>
<evidence type="ECO:0000256" key="8">
    <source>
        <dbReference type="ARBA" id="ARBA00023157"/>
    </source>
</evidence>
<comment type="caution">
    <text evidence="12">The sequence shown here is derived from an EMBL/GenBank/DDBJ whole genome shotgun (WGS) entry which is preliminary data.</text>
</comment>
<evidence type="ECO:0000256" key="3">
    <source>
        <dbReference type="ARBA" id="ARBA00022525"/>
    </source>
</evidence>
<keyword evidence="4" id="KW-0272">Extracellular matrix</keyword>
<evidence type="ECO:0000313" key="13">
    <source>
        <dbReference type="Proteomes" id="UP000727407"/>
    </source>
</evidence>
<evidence type="ECO:0000256" key="9">
    <source>
        <dbReference type="ARBA" id="ARBA00023180"/>
    </source>
</evidence>
<name>A0A8J4U2B2_CLAMG</name>
<evidence type="ECO:0000313" key="12">
    <source>
        <dbReference type="EMBL" id="KAF5889535.1"/>
    </source>
</evidence>
<keyword evidence="9" id="KW-0325">Glycoprotein</keyword>
<dbReference type="SMART" id="SM00369">
    <property type="entry name" value="LRR_TYP"/>
    <property type="match status" value="6"/>
</dbReference>
<comment type="subcellular location">
    <subcellularLocation>
        <location evidence="1">Secreted</location>
        <location evidence="1">Extracellular space</location>
        <location evidence="1">Extracellular matrix</location>
    </subcellularLocation>
</comment>
<keyword evidence="5" id="KW-0433">Leucine-rich repeat</keyword>
<dbReference type="SUPFAM" id="SSF52058">
    <property type="entry name" value="L domain-like"/>
    <property type="match status" value="1"/>
</dbReference>
<proteinExistence type="inferred from homology"/>
<protein>
    <recommendedName>
        <fullName evidence="10">Keratocan</fullName>
    </recommendedName>
</protein>
<dbReference type="Pfam" id="PF13855">
    <property type="entry name" value="LRR_8"/>
    <property type="match status" value="3"/>
</dbReference>
<dbReference type="AlphaFoldDB" id="A0A8J4U2B2"/>
<evidence type="ECO:0000256" key="10">
    <source>
        <dbReference type="ARBA" id="ARBA00041182"/>
    </source>
</evidence>
<reference evidence="12" key="1">
    <citation type="submission" date="2020-07" db="EMBL/GenBank/DDBJ databases">
        <title>Clarias magur genome sequencing, assembly and annotation.</title>
        <authorList>
            <person name="Kushwaha B."/>
            <person name="Kumar R."/>
            <person name="Das P."/>
            <person name="Joshi C.G."/>
            <person name="Kumar D."/>
            <person name="Nagpure N.S."/>
            <person name="Pandey M."/>
            <person name="Agarwal S."/>
            <person name="Srivastava S."/>
            <person name="Singh M."/>
            <person name="Sahoo L."/>
            <person name="Jayasankar P."/>
            <person name="Meher P.K."/>
            <person name="Koringa P.G."/>
            <person name="Iquebal M.A."/>
            <person name="Das S.P."/>
            <person name="Bit A."/>
            <person name="Patnaik S."/>
            <person name="Patel N."/>
            <person name="Shah T.M."/>
            <person name="Hinsu A."/>
            <person name="Jena J.K."/>
        </authorList>
    </citation>
    <scope>NUCLEOTIDE SEQUENCE</scope>
    <source>
        <strain evidence="12">CIFAMagur01</strain>
        <tissue evidence="12">Testis</tissue>
    </source>
</reference>
<dbReference type="InterPro" id="IPR050333">
    <property type="entry name" value="SLRP"/>
</dbReference>
<keyword evidence="3" id="KW-0964">Secreted</keyword>
<dbReference type="InterPro" id="IPR003591">
    <property type="entry name" value="Leu-rich_rpt_typical-subtyp"/>
</dbReference>
<gene>
    <name evidence="12" type="primary">kera</name>
    <name evidence="12" type="ORF">DAT39_020768</name>
</gene>
<evidence type="ECO:0000256" key="2">
    <source>
        <dbReference type="ARBA" id="ARBA00005818"/>
    </source>
</evidence>
<keyword evidence="7" id="KW-0677">Repeat</keyword>
<dbReference type="PANTHER" id="PTHR45712:SF13">
    <property type="entry name" value="KERATOCAN"/>
    <property type="match status" value="1"/>
</dbReference>
<dbReference type="EMBL" id="QNUK01000797">
    <property type="protein sequence ID" value="KAF5889535.1"/>
    <property type="molecule type" value="Genomic_DNA"/>
</dbReference>
<comment type="similarity">
    <text evidence="2">Belongs to the small leucine-rich proteoglycan (SLRP) family. SLRP class II subfamily.</text>
</comment>
<evidence type="ECO:0000256" key="4">
    <source>
        <dbReference type="ARBA" id="ARBA00022530"/>
    </source>
</evidence>
<dbReference type="PROSITE" id="PS51450">
    <property type="entry name" value="LRR"/>
    <property type="match status" value="1"/>
</dbReference>
<dbReference type="InterPro" id="IPR001611">
    <property type="entry name" value="Leu-rich_rpt"/>
</dbReference>
<evidence type="ECO:0000256" key="7">
    <source>
        <dbReference type="ARBA" id="ARBA00022737"/>
    </source>
</evidence>